<evidence type="ECO:0000313" key="4">
    <source>
        <dbReference type="Proteomes" id="UP000182135"/>
    </source>
</evidence>
<dbReference type="Proteomes" id="UP000182135">
    <property type="component" value="Unassembled WGS sequence"/>
</dbReference>
<feature type="transmembrane region" description="Helical" evidence="1">
    <location>
        <begin position="6"/>
        <end position="24"/>
    </location>
</feature>
<dbReference type="EMBL" id="QAMZ01000056">
    <property type="protein sequence ID" value="PWL51403.1"/>
    <property type="molecule type" value="Genomic_DNA"/>
</dbReference>
<evidence type="ECO:0008006" key="6">
    <source>
        <dbReference type="Google" id="ProtNLM"/>
    </source>
</evidence>
<sequence length="179" mass="20741">MKRNSFLNFICACIPGVGFMYNGLIKKGISVLVLFMLAFEIPSMLYIHSLQMVLGLPIWFYSFFTTFDVYKRINNGEYIDDKVIIGEETLENIIISKNFRKGIGIVLIVLGVFACIRSISEDFNLIPYFEYRFRRYVGPVALIALGIFILMKSKNHNTKNRIEEVESLELEENKLQEEN</sequence>
<dbReference type="eggNOG" id="ENOG5032U83">
    <property type="taxonomic scope" value="Bacteria"/>
</dbReference>
<keyword evidence="1" id="KW-0812">Transmembrane</keyword>
<feature type="transmembrane region" description="Helical" evidence="1">
    <location>
        <begin position="53"/>
        <end position="70"/>
    </location>
</feature>
<dbReference type="EMBL" id="FOOE01000029">
    <property type="protein sequence ID" value="SFG15090.1"/>
    <property type="molecule type" value="Genomic_DNA"/>
</dbReference>
<name>A0A1I2PHS2_9CLOT</name>
<dbReference type="OrthoDB" id="82335at2"/>
<evidence type="ECO:0000313" key="2">
    <source>
        <dbReference type="EMBL" id="PWL51403.1"/>
    </source>
</evidence>
<proteinExistence type="predicted"/>
<reference evidence="3 4" key="1">
    <citation type="submission" date="2016-10" db="EMBL/GenBank/DDBJ databases">
        <authorList>
            <person name="de Groot N.N."/>
        </authorList>
    </citation>
    <scope>NUCLEOTIDE SEQUENCE [LARGE SCALE GENOMIC DNA]</scope>
    <source>
        <strain evidence="3 4">NLAE-zl-G419</strain>
    </source>
</reference>
<evidence type="ECO:0000256" key="1">
    <source>
        <dbReference type="SAM" id="Phobius"/>
    </source>
</evidence>
<accession>A0A1I2PHS2</accession>
<reference evidence="2 5" key="2">
    <citation type="submission" date="2018-03" db="EMBL/GenBank/DDBJ databases">
        <title>The uncultured portion of the human microbiome is neutrally assembled.</title>
        <authorList>
            <person name="Jeraldo P."/>
            <person name="Boardman L."/>
            <person name="White B.A."/>
            <person name="Nelson H."/>
            <person name="Goldenfeld N."/>
            <person name="Chia N."/>
        </authorList>
    </citation>
    <scope>NUCLEOTIDE SEQUENCE [LARGE SCALE GENOMIC DNA]</scope>
    <source>
        <strain evidence="2">CIM:MAG 903</strain>
    </source>
</reference>
<keyword evidence="1" id="KW-1133">Transmembrane helix</keyword>
<gene>
    <name evidence="2" type="ORF">DBY38_14290</name>
    <name evidence="3" type="ORF">SAMN04487885_12923</name>
</gene>
<dbReference type="Proteomes" id="UP000246114">
    <property type="component" value="Unassembled WGS sequence"/>
</dbReference>
<feature type="transmembrane region" description="Helical" evidence="1">
    <location>
        <begin position="102"/>
        <end position="120"/>
    </location>
</feature>
<dbReference type="RefSeq" id="WP_051196159.1">
    <property type="nucleotide sequence ID" value="NZ_BAAACD010000002.1"/>
</dbReference>
<keyword evidence="1" id="KW-0472">Membrane</keyword>
<protein>
    <recommendedName>
        <fullName evidence="6">TM2 domain-containing protein</fullName>
    </recommendedName>
</protein>
<dbReference type="AlphaFoldDB" id="A0A1I2PHS2"/>
<evidence type="ECO:0000313" key="5">
    <source>
        <dbReference type="Proteomes" id="UP000246114"/>
    </source>
</evidence>
<keyword evidence="4" id="KW-1185">Reference proteome</keyword>
<evidence type="ECO:0000313" key="3">
    <source>
        <dbReference type="EMBL" id="SFG15090.1"/>
    </source>
</evidence>
<dbReference type="STRING" id="1529.SAMN04487885_12923"/>
<organism evidence="3 4">
    <name type="scientific">Clostridium cadaveris</name>
    <dbReference type="NCBI Taxonomy" id="1529"/>
    <lineage>
        <taxon>Bacteria</taxon>
        <taxon>Bacillati</taxon>
        <taxon>Bacillota</taxon>
        <taxon>Clostridia</taxon>
        <taxon>Eubacteriales</taxon>
        <taxon>Clostridiaceae</taxon>
        <taxon>Clostridium</taxon>
    </lineage>
</organism>
<feature type="transmembrane region" description="Helical" evidence="1">
    <location>
        <begin position="132"/>
        <end position="151"/>
    </location>
</feature>